<protein>
    <submittedName>
        <fullName evidence="3">Uncharacterized protein</fullName>
    </submittedName>
</protein>
<name>A0ABR1PIC1_DIAER</name>
<evidence type="ECO:0000256" key="1">
    <source>
        <dbReference type="SAM" id="MobiDB-lite"/>
    </source>
</evidence>
<evidence type="ECO:0000313" key="3">
    <source>
        <dbReference type="EMBL" id="KAK7737553.1"/>
    </source>
</evidence>
<organism evidence="3 4">
    <name type="scientific">Diaporthe eres</name>
    <name type="common">Phomopsis oblonga</name>
    <dbReference type="NCBI Taxonomy" id="83184"/>
    <lineage>
        <taxon>Eukaryota</taxon>
        <taxon>Fungi</taxon>
        <taxon>Dikarya</taxon>
        <taxon>Ascomycota</taxon>
        <taxon>Pezizomycotina</taxon>
        <taxon>Sordariomycetes</taxon>
        <taxon>Sordariomycetidae</taxon>
        <taxon>Diaporthales</taxon>
        <taxon>Diaporthaceae</taxon>
        <taxon>Diaporthe</taxon>
        <taxon>Diaporthe eres species complex</taxon>
    </lineage>
</organism>
<sequence length="118" mass="12408">MSPATTATAALPSVGLSTGAAVGIGVAAGAAALLIVLGGWLLYRRGVAKGRITSGAIEQLQKRAEEPTGHQNIPAVAATAEWSSHYNQYQQPYHSTNYDADRRPCELEPTPPAPRELE</sequence>
<reference evidence="3 4" key="1">
    <citation type="submission" date="2024-02" db="EMBL/GenBank/DDBJ databases">
        <title>De novo assembly and annotation of 12 fungi associated with fruit tree decline syndrome in Ontario, Canada.</title>
        <authorList>
            <person name="Sulman M."/>
            <person name="Ellouze W."/>
            <person name="Ilyukhin E."/>
        </authorList>
    </citation>
    <scope>NUCLEOTIDE SEQUENCE [LARGE SCALE GENOMIC DNA]</scope>
    <source>
        <strain evidence="3 4">M169</strain>
    </source>
</reference>
<keyword evidence="4" id="KW-1185">Reference proteome</keyword>
<evidence type="ECO:0000313" key="4">
    <source>
        <dbReference type="Proteomes" id="UP001430848"/>
    </source>
</evidence>
<feature type="compositionally biased region" description="Pro residues" evidence="1">
    <location>
        <begin position="109"/>
        <end position="118"/>
    </location>
</feature>
<evidence type="ECO:0000256" key="2">
    <source>
        <dbReference type="SAM" id="Phobius"/>
    </source>
</evidence>
<comment type="caution">
    <text evidence="3">The sequence shown here is derived from an EMBL/GenBank/DDBJ whole genome shotgun (WGS) entry which is preliminary data.</text>
</comment>
<keyword evidence="2" id="KW-0812">Transmembrane</keyword>
<feature type="region of interest" description="Disordered" evidence="1">
    <location>
        <begin position="91"/>
        <end position="118"/>
    </location>
</feature>
<proteinExistence type="predicted"/>
<dbReference type="Proteomes" id="UP001430848">
    <property type="component" value="Unassembled WGS sequence"/>
</dbReference>
<feature type="transmembrane region" description="Helical" evidence="2">
    <location>
        <begin position="20"/>
        <end position="43"/>
    </location>
</feature>
<gene>
    <name evidence="3" type="ORF">SLS63_002682</name>
</gene>
<dbReference type="EMBL" id="JAKNSF020000007">
    <property type="protein sequence ID" value="KAK7737553.1"/>
    <property type="molecule type" value="Genomic_DNA"/>
</dbReference>
<keyword evidence="2" id="KW-0472">Membrane</keyword>
<accession>A0ABR1PIC1</accession>
<keyword evidence="2" id="KW-1133">Transmembrane helix</keyword>